<gene>
    <name evidence="1" type="ORF">EG028_02070</name>
</gene>
<dbReference type="Pfam" id="PF09357">
    <property type="entry name" value="RteC"/>
    <property type="match status" value="1"/>
</dbReference>
<evidence type="ECO:0008006" key="3">
    <source>
        <dbReference type="Google" id="ProtNLM"/>
    </source>
</evidence>
<proteinExistence type="predicted"/>
<protein>
    <recommendedName>
        <fullName evidence="3">RteC protein</fullName>
    </recommendedName>
</protein>
<comment type="caution">
    <text evidence="1">The sequence shown here is derived from an EMBL/GenBank/DDBJ whole genome shotgun (WGS) entry which is preliminary data.</text>
</comment>
<dbReference type="EMBL" id="RMBX01000001">
    <property type="protein sequence ID" value="RPD43102.1"/>
    <property type="molecule type" value="Genomic_DNA"/>
</dbReference>
<accession>A0A3N4MGD1</accession>
<reference evidence="2" key="1">
    <citation type="submission" date="2018-11" db="EMBL/GenBank/DDBJ databases">
        <title>Chitinophaga lutea sp.nov., isolate from arsenic contaminated soil.</title>
        <authorList>
            <person name="Zong Y."/>
        </authorList>
    </citation>
    <scope>NUCLEOTIDE SEQUENCE [LARGE SCALE GENOMIC DNA]</scope>
    <source>
        <strain evidence="2">YLT18</strain>
    </source>
</reference>
<dbReference type="AlphaFoldDB" id="A0A3N4MGD1"/>
<dbReference type="OrthoDB" id="790983at2"/>
<sequence length="304" mass="34487">MLHGVSYTPPHPHNFSSFHLGGSKSRTTMPSHYQQILAKLELHLPEYTSYADISIAARAAGQCQVALEETIAYWQQNDFRDAAEELSFFRHTYPAALAHWMFWSQVHLVEEIHPLGTAEMSILFYSGLLKGIAPIISRRQGVAAWLENMPEDKLSFFFFNTPTILQLAAFPNLPANMVLPRNEHSQHLASSWAYQRLADYLMAQIDRLSGPGRVGRGQHQLRWVLSKASLTELVYALHEYGAFDGRPEISRIASAVSEWFGVDLGNIYKAYEGIRIRKKDRTPFISGLVTALLRRLDHDDLHAL</sequence>
<organism evidence="1 2">
    <name type="scientific">Chitinophaga barathri</name>
    <dbReference type="NCBI Taxonomy" id="1647451"/>
    <lineage>
        <taxon>Bacteria</taxon>
        <taxon>Pseudomonadati</taxon>
        <taxon>Bacteroidota</taxon>
        <taxon>Chitinophagia</taxon>
        <taxon>Chitinophagales</taxon>
        <taxon>Chitinophagaceae</taxon>
        <taxon>Chitinophaga</taxon>
    </lineage>
</organism>
<dbReference type="Proteomes" id="UP000279089">
    <property type="component" value="Unassembled WGS sequence"/>
</dbReference>
<evidence type="ECO:0000313" key="1">
    <source>
        <dbReference type="EMBL" id="RPD43102.1"/>
    </source>
</evidence>
<name>A0A3N4MGD1_9BACT</name>
<dbReference type="InterPro" id="IPR018534">
    <property type="entry name" value="Tet_reg_excision_RteC"/>
</dbReference>
<keyword evidence="2" id="KW-1185">Reference proteome</keyword>
<evidence type="ECO:0000313" key="2">
    <source>
        <dbReference type="Proteomes" id="UP000279089"/>
    </source>
</evidence>